<organism evidence="1 2">
    <name type="scientific">Callorhinchus milii</name>
    <name type="common">Ghost shark</name>
    <dbReference type="NCBI Taxonomy" id="7868"/>
    <lineage>
        <taxon>Eukaryota</taxon>
        <taxon>Metazoa</taxon>
        <taxon>Chordata</taxon>
        <taxon>Craniata</taxon>
        <taxon>Vertebrata</taxon>
        <taxon>Chondrichthyes</taxon>
        <taxon>Holocephali</taxon>
        <taxon>Chimaeriformes</taxon>
        <taxon>Callorhinchidae</taxon>
        <taxon>Callorhinchus</taxon>
    </lineage>
</organism>
<reference evidence="2" key="1">
    <citation type="journal article" date="2006" name="Science">
        <title>Ancient noncoding elements conserved in the human genome.</title>
        <authorList>
            <person name="Venkatesh B."/>
            <person name="Kirkness E.F."/>
            <person name="Loh Y.H."/>
            <person name="Halpern A.L."/>
            <person name="Lee A.P."/>
            <person name="Johnson J."/>
            <person name="Dandona N."/>
            <person name="Viswanathan L.D."/>
            <person name="Tay A."/>
            <person name="Venter J.C."/>
            <person name="Strausberg R.L."/>
            <person name="Brenner S."/>
        </authorList>
    </citation>
    <scope>NUCLEOTIDE SEQUENCE [LARGE SCALE GENOMIC DNA]</scope>
</reference>
<proteinExistence type="predicted"/>
<dbReference type="AlphaFoldDB" id="A0A4W3HQZ0"/>
<protein>
    <submittedName>
        <fullName evidence="1">Uncharacterized protein</fullName>
    </submittedName>
</protein>
<name>A0A4W3HQZ0_CALMI</name>
<dbReference type="Proteomes" id="UP000314986">
    <property type="component" value="Unassembled WGS sequence"/>
</dbReference>
<reference evidence="2" key="2">
    <citation type="journal article" date="2007" name="PLoS Biol.">
        <title>Survey sequencing and comparative analysis of the elephant shark (Callorhinchus milii) genome.</title>
        <authorList>
            <person name="Venkatesh B."/>
            <person name="Kirkness E.F."/>
            <person name="Loh Y.H."/>
            <person name="Halpern A.L."/>
            <person name="Lee A.P."/>
            <person name="Johnson J."/>
            <person name="Dandona N."/>
            <person name="Viswanathan L.D."/>
            <person name="Tay A."/>
            <person name="Venter J.C."/>
            <person name="Strausberg R.L."/>
            <person name="Brenner S."/>
        </authorList>
    </citation>
    <scope>NUCLEOTIDE SEQUENCE [LARGE SCALE GENOMIC DNA]</scope>
</reference>
<accession>A0A4W3HQZ0</accession>
<evidence type="ECO:0000313" key="2">
    <source>
        <dbReference type="Proteomes" id="UP000314986"/>
    </source>
</evidence>
<reference evidence="1" key="5">
    <citation type="submission" date="2025-09" db="UniProtKB">
        <authorList>
            <consortium name="Ensembl"/>
        </authorList>
    </citation>
    <scope>IDENTIFICATION</scope>
</reference>
<reference evidence="2" key="3">
    <citation type="journal article" date="2014" name="Nature">
        <title>Elephant shark genome provides unique insights into gnathostome evolution.</title>
        <authorList>
            <consortium name="International Elephant Shark Genome Sequencing Consortium"/>
            <person name="Venkatesh B."/>
            <person name="Lee A.P."/>
            <person name="Ravi V."/>
            <person name="Maurya A.K."/>
            <person name="Lian M.M."/>
            <person name="Swann J.B."/>
            <person name="Ohta Y."/>
            <person name="Flajnik M.F."/>
            <person name="Sutoh Y."/>
            <person name="Kasahara M."/>
            <person name="Hoon S."/>
            <person name="Gangu V."/>
            <person name="Roy S.W."/>
            <person name="Irimia M."/>
            <person name="Korzh V."/>
            <person name="Kondrychyn I."/>
            <person name="Lim Z.W."/>
            <person name="Tay B.H."/>
            <person name="Tohari S."/>
            <person name="Kong K.W."/>
            <person name="Ho S."/>
            <person name="Lorente-Galdos B."/>
            <person name="Quilez J."/>
            <person name="Marques-Bonet T."/>
            <person name="Raney B.J."/>
            <person name="Ingham P.W."/>
            <person name="Tay A."/>
            <person name="Hillier L.W."/>
            <person name="Minx P."/>
            <person name="Boehm T."/>
            <person name="Wilson R.K."/>
            <person name="Brenner S."/>
            <person name="Warren W.C."/>
        </authorList>
    </citation>
    <scope>NUCLEOTIDE SEQUENCE [LARGE SCALE GENOMIC DNA]</scope>
</reference>
<sequence length="56" mass="6642">MWGFSRTVYRGLRYLSPKSGHQITLRAKVWSKPPEHSLSMMDIVYLRYRLSLAMLL</sequence>
<keyword evidence="2" id="KW-1185">Reference proteome</keyword>
<reference evidence="1" key="4">
    <citation type="submission" date="2025-08" db="UniProtKB">
        <authorList>
            <consortium name="Ensembl"/>
        </authorList>
    </citation>
    <scope>IDENTIFICATION</scope>
</reference>
<dbReference type="InParanoid" id="A0A4W3HQZ0"/>
<evidence type="ECO:0000313" key="1">
    <source>
        <dbReference type="Ensembl" id="ENSCMIP00000017442.1"/>
    </source>
</evidence>
<dbReference type="Ensembl" id="ENSCMIT00000017780.1">
    <property type="protein sequence ID" value="ENSCMIP00000017442.1"/>
    <property type="gene ID" value="ENSCMIG00000008318.1"/>
</dbReference>